<dbReference type="Pfam" id="PF01935">
    <property type="entry name" value="DUF87"/>
    <property type="match status" value="1"/>
</dbReference>
<dbReference type="AlphaFoldDB" id="A0A5R8NDI4"/>
<accession>A0A5R8NDI4</accession>
<dbReference type="Gene3D" id="1.10.8.730">
    <property type="match status" value="1"/>
</dbReference>
<evidence type="ECO:0000256" key="1">
    <source>
        <dbReference type="SAM" id="Phobius"/>
    </source>
</evidence>
<comment type="caution">
    <text evidence="4">The sequence shown here is derived from an EMBL/GenBank/DDBJ whole genome shotgun (WGS) entry which is preliminary data.</text>
</comment>
<feature type="transmembrane region" description="Helical" evidence="1">
    <location>
        <begin position="46"/>
        <end position="68"/>
    </location>
</feature>
<keyword evidence="1" id="KW-0812">Transmembrane</keyword>
<evidence type="ECO:0000313" key="4">
    <source>
        <dbReference type="EMBL" id="TLF73666.1"/>
    </source>
</evidence>
<keyword evidence="1" id="KW-0472">Membrane</keyword>
<dbReference type="InterPro" id="IPR043964">
    <property type="entry name" value="P-loop_TraG"/>
</dbReference>
<feature type="transmembrane region" description="Helical" evidence="1">
    <location>
        <begin position="21"/>
        <end position="40"/>
    </location>
</feature>
<proteinExistence type="predicted"/>
<feature type="domain" description="Helicase HerA central" evidence="2">
    <location>
        <begin position="623"/>
        <end position="696"/>
    </location>
</feature>
<dbReference type="InterPro" id="IPR024414">
    <property type="entry name" value="Uncharacterised_PrgI"/>
</dbReference>
<dbReference type="Gene3D" id="3.40.50.300">
    <property type="entry name" value="P-loop containing nucleotide triphosphate hydrolases"/>
    <property type="match status" value="1"/>
</dbReference>
<keyword evidence="1" id="KW-1133">Transmembrane helix</keyword>
<dbReference type="EMBL" id="VBUT01000012">
    <property type="protein sequence ID" value="TLF73666.1"/>
    <property type="molecule type" value="Genomic_DNA"/>
</dbReference>
<dbReference type="InterPro" id="IPR051162">
    <property type="entry name" value="T4SS_component"/>
</dbReference>
<protein>
    <submittedName>
        <fullName evidence="4">DUF87 domain-containing protein</fullName>
    </submittedName>
</protein>
<evidence type="ECO:0000313" key="5">
    <source>
        <dbReference type="Proteomes" id="UP000306378"/>
    </source>
</evidence>
<dbReference type="PANTHER" id="PTHR30121:SF6">
    <property type="entry name" value="SLR6007 PROTEIN"/>
    <property type="match status" value="1"/>
</dbReference>
<dbReference type="InterPro" id="IPR002789">
    <property type="entry name" value="HerA_central"/>
</dbReference>
<evidence type="ECO:0000259" key="2">
    <source>
        <dbReference type="Pfam" id="PF01935"/>
    </source>
</evidence>
<dbReference type="Pfam" id="PF12666">
    <property type="entry name" value="PrgI"/>
    <property type="match status" value="1"/>
</dbReference>
<dbReference type="Proteomes" id="UP000306378">
    <property type="component" value="Unassembled WGS sequence"/>
</dbReference>
<gene>
    <name evidence="4" type="ORF">FEK34_26625</name>
</gene>
<sequence>MTTPIRIPADVDRRDRVVGPFTARQLAILAATATLGYLAWTATRHLFGPLVFVAATAPIGTLVAMLVLTTRDGLTADRLLLAGIRYRLRPRHLIATPAVGAPPQWLTVNAARRPRAPVARVLSDRDARLPESVTASGAGAEVGVVNLGNDGLAVVAAAGTVNLSLCTAEEQEALVGQLGGWLHSVAQPVQILIRSTRLDLSGHITGLRHASEDMSDQLAVTAHAHADHLAHLAATEDLLRHQVLLVWREPLDLDTMPAAGLGGPSPATMLGWWFSRHRPHQTVTSAARRAAEARLLRRVTEARELLAPLGIAVTTLDELQASAVLAGACNPGSLLAASADTAPPDAVITRGDDTGAKVAEVFAPSDTDPVVDAVDSTRGGWFGLRGRGFRRAAGSRFAPGSLTIGARHLEVGSDYLATLAVTGYPREVAPGWVSPLLTHPGRIDIAVHITPVDPATAAARLRRQLGRLESARLHDAGHGRLADPQVDVAVEDAADLSARVARGEGRLYSVGIYLTVHAGSEAELADEIAAVRALAASLLIDTCPLTYRAVPGWTATLPIGVDPIRLTRTFDTDALAAGFPFNSPQLPVDDPVAAATPTGVLYGRDAASGLLFWDRFGPEPHNHNAVVLARSGAGKSYLVKAEILRSLYRGIEVIAIDPEDEYRPLAEAVDATYLPLGAPGVRINPFDLDIHTLTDGRRTAPTDALVRRKLFAHTLFRVLLGEQKPAQRAVLDTALTAAYAATGITDDPTTWTQPAPTLTTVREQLVAGGSAAGDDLAAALSPYVEGGAFAGLIDGPTTTSPDGAMVVFSLRELPDELKTIGTLLALDLTWRQVSNPATRRPRLVTVDEAWWLMRQPAGAEFLLRAAKSFRKYWAGLTIATQDIDDILSSDLGKAIVSNAATQILLRQAPQAIDDITAAFSLSDGERQFLLTAARGHGLLATGTHRSVFATLACPLEHDLITSDPSEIAAHTPANTGQNTEVYLETTRAGDAGAGFIELQDENR</sequence>
<dbReference type="Pfam" id="PF19044">
    <property type="entry name" value="P-loop_TraG"/>
    <property type="match status" value="1"/>
</dbReference>
<dbReference type="RefSeq" id="WP_138452195.1">
    <property type="nucleotide sequence ID" value="NZ_JADLSC010000006.1"/>
</dbReference>
<evidence type="ECO:0000259" key="3">
    <source>
        <dbReference type="Pfam" id="PF19044"/>
    </source>
</evidence>
<dbReference type="InterPro" id="IPR027417">
    <property type="entry name" value="P-loop_NTPase"/>
</dbReference>
<organism evidence="4 5">
    <name type="scientific">Nocardia cyriacigeorgica</name>
    <dbReference type="NCBI Taxonomy" id="135487"/>
    <lineage>
        <taxon>Bacteria</taxon>
        <taxon>Bacillati</taxon>
        <taxon>Actinomycetota</taxon>
        <taxon>Actinomycetes</taxon>
        <taxon>Mycobacteriales</taxon>
        <taxon>Nocardiaceae</taxon>
        <taxon>Nocardia</taxon>
    </lineage>
</organism>
<feature type="domain" description="TraG P-loop" evidence="3">
    <location>
        <begin position="775"/>
        <end position="935"/>
    </location>
</feature>
<dbReference type="SUPFAM" id="SSF52540">
    <property type="entry name" value="P-loop containing nucleoside triphosphate hydrolases"/>
    <property type="match status" value="1"/>
</dbReference>
<reference evidence="4 5" key="1">
    <citation type="submission" date="2019-05" db="EMBL/GenBank/DDBJ databases">
        <title>Genomes sequences of two Nocardia cyriacigeorgica environmental isolates, type strains Nocardia asteroides ATCC 19247 and Nocardia cyriacigeorgica DSM 44484.</title>
        <authorList>
            <person name="Vautrin F."/>
            <person name="Bergeron E."/>
            <person name="Dubost A."/>
            <person name="Abrouk D."/>
            <person name="Rodriguez Nava V."/>
            <person name="Pujic P."/>
        </authorList>
    </citation>
    <scope>NUCLEOTIDE SEQUENCE [LARGE SCALE GENOMIC DNA]</scope>
    <source>
        <strain evidence="4 5">EML 446</strain>
    </source>
</reference>
<name>A0A5R8NDI4_9NOCA</name>
<dbReference type="PANTHER" id="PTHR30121">
    <property type="entry name" value="UNCHARACTERIZED PROTEIN YJGR-RELATED"/>
    <property type="match status" value="1"/>
</dbReference>
<dbReference type="CDD" id="cd01127">
    <property type="entry name" value="TrwB_TraG_TraD_VirD4"/>
    <property type="match status" value="1"/>
</dbReference>